<dbReference type="RefSeq" id="WP_225252046.1">
    <property type="nucleotide sequence ID" value="NZ_JAIWIU010000193.1"/>
</dbReference>
<accession>A0ABS7YWM3</accession>
<proteinExistence type="predicted"/>
<keyword evidence="3" id="KW-1185">Reference proteome</keyword>
<dbReference type="Proteomes" id="UP001199044">
    <property type="component" value="Unassembled WGS sequence"/>
</dbReference>
<dbReference type="EMBL" id="JAIWIU010000193">
    <property type="protein sequence ID" value="MCA2018725.1"/>
    <property type="molecule type" value="Genomic_DNA"/>
</dbReference>
<dbReference type="Pfam" id="PF21758">
    <property type="entry name" value="PAC_bac"/>
    <property type="match status" value="1"/>
</dbReference>
<protein>
    <recommendedName>
        <fullName evidence="1">Prenylated flavin chaperone LpdD-like domain-containing protein</fullName>
    </recommendedName>
</protein>
<organism evidence="2 3">
    <name type="scientific">Vibrio tritonius</name>
    <dbReference type="NCBI Taxonomy" id="1435069"/>
    <lineage>
        <taxon>Bacteria</taxon>
        <taxon>Pseudomonadati</taxon>
        <taxon>Pseudomonadota</taxon>
        <taxon>Gammaproteobacteria</taxon>
        <taxon>Vibrionales</taxon>
        <taxon>Vibrionaceae</taxon>
        <taxon>Vibrio</taxon>
    </lineage>
</organism>
<evidence type="ECO:0000259" key="1">
    <source>
        <dbReference type="Pfam" id="PF21758"/>
    </source>
</evidence>
<reference evidence="3" key="1">
    <citation type="submission" date="2023-07" db="EMBL/GenBank/DDBJ databases">
        <title>Molecular identification of indigenous halophilic bacteria isolated from red sea cost, biodegradation of synthetic dyes and assessment of degraded metabolite toxicity.</title>
        <authorList>
            <person name="Chaieb K."/>
            <person name="Altayb H.N."/>
        </authorList>
    </citation>
    <scope>NUCLEOTIDE SEQUENCE [LARGE SCALE GENOMIC DNA]</scope>
    <source>
        <strain evidence="3">K20</strain>
    </source>
</reference>
<gene>
    <name evidence="2" type="ORF">LDJ79_21595</name>
</gene>
<evidence type="ECO:0000313" key="2">
    <source>
        <dbReference type="EMBL" id="MCA2018725.1"/>
    </source>
</evidence>
<dbReference type="InterPro" id="IPR048844">
    <property type="entry name" value="LpdD_chaperone-like"/>
</dbReference>
<feature type="domain" description="Prenylated flavin chaperone LpdD-like" evidence="1">
    <location>
        <begin position="14"/>
        <end position="126"/>
    </location>
</feature>
<name>A0ABS7YWM3_9VIBR</name>
<evidence type="ECO:0000313" key="3">
    <source>
        <dbReference type="Proteomes" id="UP001199044"/>
    </source>
</evidence>
<comment type="caution">
    <text evidence="2">The sequence shown here is derived from an EMBL/GenBank/DDBJ whole genome shotgun (WGS) entry which is preliminary data.</text>
</comment>
<sequence length="129" mass="13822">MLPKGMIELSGESTGFSVRFQGIWVGNDLVAIISGGDKAHIGATAVAQPRPSLQNPEKISASTSVICVLGHKEDMLAHHLAQTLASHLNCVVSVSCGIHMDDADAQQIKNIQSLVTELLDQFILKLKQH</sequence>